<keyword evidence="1" id="KW-0472">Membrane</keyword>
<feature type="transmembrane region" description="Helical" evidence="1">
    <location>
        <begin position="126"/>
        <end position="152"/>
    </location>
</feature>
<reference evidence="2 3" key="1">
    <citation type="journal article" date="2016" name="Nat. Commun.">
        <title>Thousands of microbial genomes shed light on interconnected biogeochemical processes in an aquifer system.</title>
        <authorList>
            <person name="Anantharaman K."/>
            <person name="Brown C.T."/>
            <person name="Hug L.A."/>
            <person name="Sharon I."/>
            <person name="Castelle C.J."/>
            <person name="Probst A.J."/>
            <person name="Thomas B.C."/>
            <person name="Singh A."/>
            <person name="Wilkins M.J."/>
            <person name="Karaoz U."/>
            <person name="Brodie E.L."/>
            <person name="Williams K.H."/>
            <person name="Hubbard S.S."/>
            <person name="Banfield J.F."/>
        </authorList>
    </citation>
    <scope>NUCLEOTIDE SEQUENCE [LARGE SCALE GENOMIC DNA]</scope>
</reference>
<evidence type="ECO:0000313" key="3">
    <source>
        <dbReference type="Proteomes" id="UP000176317"/>
    </source>
</evidence>
<sequence>MIHKFCKNHLDELYDVIKAGKISDIEKIEHKLTHIEECVACAYALKAKGEAKEVLAQYLKSRGFKVEVPISEKEDEKTISIHNFIHHILMIITCEINNLVWLFTGIVITVSGFTVYNFAYLSTFKLVVGLPLILIGISLILMKGYEVILVIVDIKRLKEICKYCKR</sequence>
<feature type="transmembrane region" description="Helical" evidence="1">
    <location>
        <begin position="99"/>
        <end position="120"/>
    </location>
</feature>
<evidence type="ECO:0000313" key="2">
    <source>
        <dbReference type="EMBL" id="OGD85219.1"/>
    </source>
</evidence>
<keyword evidence="1" id="KW-0812">Transmembrane</keyword>
<accession>A0A1F5G035</accession>
<dbReference type="Proteomes" id="UP000176317">
    <property type="component" value="Unassembled WGS sequence"/>
</dbReference>
<dbReference type="EMBL" id="MFAT01000074">
    <property type="protein sequence ID" value="OGD85219.1"/>
    <property type="molecule type" value="Genomic_DNA"/>
</dbReference>
<keyword evidence="1" id="KW-1133">Transmembrane helix</keyword>
<organism evidence="2 3">
    <name type="scientific">Candidatus Curtissbacteria bacterium RBG_13_35_7</name>
    <dbReference type="NCBI Taxonomy" id="1797705"/>
    <lineage>
        <taxon>Bacteria</taxon>
        <taxon>Candidatus Curtissiibacteriota</taxon>
    </lineage>
</organism>
<protein>
    <submittedName>
        <fullName evidence="2">Uncharacterized protein</fullName>
    </submittedName>
</protein>
<gene>
    <name evidence="2" type="ORF">A2164_01665</name>
</gene>
<comment type="caution">
    <text evidence="2">The sequence shown here is derived from an EMBL/GenBank/DDBJ whole genome shotgun (WGS) entry which is preliminary data.</text>
</comment>
<evidence type="ECO:0000256" key="1">
    <source>
        <dbReference type="SAM" id="Phobius"/>
    </source>
</evidence>
<proteinExistence type="predicted"/>
<dbReference type="AlphaFoldDB" id="A0A1F5G035"/>
<name>A0A1F5G035_9BACT</name>